<reference evidence="2 3" key="1">
    <citation type="submission" date="2022-11" db="EMBL/GenBank/DDBJ databases">
        <title>Whole genome sequence of Eschrichtius robustus ER-17-0199.</title>
        <authorList>
            <person name="Bruniche-Olsen A."/>
            <person name="Black A.N."/>
            <person name="Fields C.J."/>
            <person name="Walden K."/>
            <person name="Dewoody J.A."/>
        </authorList>
    </citation>
    <scope>NUCLEOTIDE SEQUENCE [LARGE SCALE GENOMIC DNA]</scope>
    <source>
        <strain evidence="2">ER-17-0199</strain>
        <tissue evidence="2">Blubber</tissue>
    </source>
</reference>
<accession>A0AB34GZ82</accession>
<name>A0AB34GZ82_ESCRO</name>
<sequence>MQRTRVPALVREDPTCRRAAKPVRHNYRAREPQLLSPTQLTHQPQGSLGPSCAHQQANTSSETPCTPQPATPVSSPTHQWAKSSFGTSRNLQPAMSGTDPNRQQADNRPGSPSPTATHPRTPFCPPVGQQ</sequence>
<evidence type="ECO:0000256" key="1">
    <source>
        <dbReference type="SAM" id="MobiDB-lite"/>
    </source>
</evidence>
<feature type="compositionally biased region" description="Basic residues" evidence="1">
    <location>
        <begin position="18"/>
        <end position="27"/>
    </location>
</feature>
<dbReference type="AlphaFoldDB" id="A0AB34GZ82"/>
<proteinExistence type="predicted"/>
<evidence type="ECO:0000313" key="3">
    <source>
        <dbReference type="Proteomes" id="UP001159641"/>
    </source>
</evidence>
<keyword evidence="3" id="KW-1185">Reference proteome</keyword>
<protein>
    <submittedName>
        <fullName evidence="2">Uncharacterized protein</fullName>
    </submittedName>
</protein>
<gene>
    <name evidence="2" type="ORF">J1605_006767</name>
</gene>
<dbReference type="EMBL" id="JAIQCJ010002005">
    <property type="protein sequence ID" value="KAJ8785807.1"/>
    <property type="molecule type" value="Genomic_DNA"/>
</dbReference>
<feature type="region of interest" description="Disordered" evidence="1">
    <location>
        <begin position="1"/>
        <end position="130"/>
    </location>
</feature>
<dbReference type="Proteomes" id="UP001159641">
    <property type="component" value="Unassembled WGS sequence"/>
</dbReference>
<organism evidence="2 3">
    <name type="scientific">Eschrichtius robustus</name>
    <name type="common">California gray whale</name>
    <name type="synonym">Eschrichtius gibbosus</name>
    <dbReference type="NCBI Taxonomy" id="9764"/>
    <lineage>
        <taxon>Eukaryota</taxon>
        <taxon>Metazoa</taxon>
        <taxon>Chordata</taxon>
        <taxon>Craniata</taxon>
        <taxon>Vertebrata</taxon>
        <taxon>Euteleostomi</taxon>
        <taxon>Mammalia</taxon>
        <taxon>Eutheria</taxon>
        <taxon>Laurasiatheria</taxon>
        <taxon>Artiodactyla</taxon>
        <taxon>Whippomorpha</taxon>
        <taxon>Cetacea</taxon>
        <taxon>Mysticeti</taxon>
        <taxon>Eschrichtiidae</taxon>
        <taxon>Eschrichtius</taxon>
    </lineage>
</organism>
<evidence type="ECO:0000313" key="2">
    <source>
        <dbReference type="EMBL" id="KAJ8785807.1"/>
    </source>
</evidence>
<comment type="caution">
    <text evidence="2">The sequence shown here is derived from an EMBL/GenBank/DDBJ whole genome shotgun (WGS) entry which is preliminary data.</text>
</comment>
<feature type="compositionally biased region" description="Polar residues" evidence="1">
    <location>
        <begin position="71"/>
        <end position="106"/>
    </location>
</feature>
<feature type="compositionally biased region" description="Polar residues" evidence="1">
    <location>
        <begin position="35"/>
        <end position="65"/>
    </location>
</feature>